<dbReference type="InterPro" id="IPR016181">
    <property type="entry name" value="Acyl_CoA_acyltransferase"/>
</dbReference>
<proteinExistence type="predicted"/>
<dbReference type="EMBL" id="CANHGI010000004">
    <property type="protein sequence ID" value="CAI5446881.1"/>
    <property type="molecule type" value="Genomic_DNA"/>
</dbReference>
<evidence type="ECO:0000259" key="3">
    <source>
        <dbReference type="Pfam" id="PF00583"/>
    </source>
</evidence>
<dbReference type="Gene3D" id="3.40.630.30">
    <property type="match status" value="1"/>
</dbReference>
<dbReference type="Pfam" id="PF00583">
    <property type="entry name" value="Acetyltransf_1"/>
    <property type="match status" value="1"/>
</dbReference>
<evidence type="ECO:0000256" key="2">
    <source>
        <dbReference type="SAM" id="SignalP"/>
    </source>
</evidence>
<dbReference type="Proteomes" id="UP001152747">
    <property type="component" value="Unassembled WGS sequence"/>
</dbReference>
<feature type="compositionally biased region" description="Low complexity" evidence="1">
    <location>
        <begin position="23"/>
        <end position="32"/>
    </location>
</feature>
<feature type="compositionally biased region" description="Polar residues" evidence="1">
    <location>
        <begin position="40"/>
        <end position="54"/>
    </location>
</feature>
<dbReference type="OrthoDB" id="5863687at2759"/>
<dbReference type="PANTHER" id="PTHR20905">
    <property type="entry name" value="N-ACETYLTRANSFERASE-RELATED"/>
    <property type="match status" value="1"/>
</dbReference>
<reference evidence="4" key="1">
    <citation type="submission" date="2022-11" db="EMBL/GenBank/DDBJ databases">
        <authorList>
            <person name="Kikuchi T."/>
        </authorList>
    </citation>
    <scope>NUCLEOTIDE SEQUENCE</scope>
    <source>
        <strain evidence="4">PS1010</strain>
    </source>
</reference>
<protein>
    <recommendedName>
        <fullName evidence="3">N-acetyltransferase domain-containing protein</fullName>
    </recommendedName>
</protein>
<dbReference type="SUPFAM" id="SSF55729">
    <property type="entry name" value="Acyl-CoA N-acyltransferases (Nat)"/>
    <property type="match status" value="1"/>
</dbReference>
<dbReference type="GO" id="GO:0008080">
    <property type="term" value="F:N-acetyltransferase activity"/>
    <property type="evidence" value="ECO:0007669"/>
    <property type="project" value="TreeGrafter"/>
</dbReference>
<evidence type="ECO:0000256" key="1">
    <source>
        <dbReference type="SAM" id="MobiDB-lite"/>
    </source>
</evidence>
<name>A0A9P1IKT2_9PELO</name>
<feature type="chain" id="PRO_5040117915" description="N-acetyltransferase domain-containing protein" evidence="2">
    <location>
        <begin position="22"/>
        <end position="282"/>
    </location>
</feature>
<keyword evidence="2" id="KW-0732">Signal</keyword>
<accession>A0A9P1IKT2</accession>
<feature type="signal peptide" evidence="2">
    <location>
        <begin position="1"/>
        <end position="21"/>
    </location>
</feature>
<evidence type="ECO:0000313" key="4">
    <source>
        <dbReference type="EMBL" id="CAI5446881.1"/>
    </source>
</evidence>
<comment type="caution">
    <text evidence="4">The sequence shown here is derived from an EMBL/GenBank/DDBJ whole genome shotgun (WGS) entry which is preliminary data.</text>
</comment>
<feature type="region of interest" description="Disordered" evidence="1">
    <location>
        <begin position="19"/>
        <end position="64"/>
    </location>
</feature>
<feature type="domain" description="N-acetyltransferase" evidence="3">
    <location>
        <begin position="188"/>
        <end position="241"/>
    </location>
</feature>
<sequence>MFSILTRGVAAFVASVSGGGGAQQQQDATGAEDAGRGGSAASNRRTSSVRSMNRQQGAQQQQNAQFQIEHQNLDPQELMQYLMENFVPNEPILASLAIREVEGLKQMLSDLVQDSMQCSSTCIIRCPRTRQIDAVSLACKASLFDTQIDRLCSYVFDDEQVATACEFLKYVFNRLDITYHFEENRIRNPIFIALVSVRREKWRQGLGAAVVESSIEAARNDRCDGALSLASNSVACRLITRRFPITIQSIRYDTFRGSHRNPPIVMPREETQRCLYVMLARF</sequence>
<keyword evidence="5" id="KW-1185">Reference proteome</keyword>
<organism evidence="4 5">
    <name type="scientific">Caenorhabditis angaria</name>
    <dbReference type="NCBI Taxonomy" id="860376"/>
    <lineage>
        <taxon>Eukaryota</taxon>
        <taxon>Metazoa</taxon>
        <taxon>Ecdysozoa</taxon>
        <taxon>Nematoda</taxon>
        <taxon>Chromadorea</taxon>
        <taxon>Rhabditida</taxon>
        <taxon>Rhabditina</taxon>
        <taxon>Rhabditomorpha</taxon>
        <taxon>Rhabditoidea</taxon>
        <taxon>Rhabditidae</taxon>
        <taxon>Peloderinae</taxon>
        <taxon>Caenorhabditis</taxon>
    </lineage>
</organism>
<dbReference type="InterPro" id="IPR000182">
    <property type="entry name" value="GNAT_dom"/>
</dbReference>
<dbReference type="PANTHER" id="PTHR20905:SF17">
    <property type="entry name" value="N-ACETYLTRANSFERASE DOMAIN-CONTAINING PROTEIN"/>
    <property type="match status" value="1"/>
</dbReference>
<dbReference type="AlphaFoldDB" id="A0A9P1IKT2"/>
<feature type="compositionally biased region" description="Low complexity" evidence="1">
    <location>
        <begin position="55"/>
        <end position="64"/>
    </location>
</feature>
<gene>
    <name evidence="4" type="ORF">CAMP_LOCUS9518</name>
</gene>
<evidence type="ECO:0000313" key="5">
    <source>
        <dbReference type="Proteomes" id="UP001152747"/>
    </source>
</evidence>